<keyword evidence="5 6" id="KW-0129">CBS domain</keyword>
<gene>
    <name evidence="9" type="ORF">NET02_10355</name>
</gene>
<evidence type="ECO:0000256" key="4">
    <source>
        <dbReference type="ARBA" id="ARBA00022737"/>
    </source>
</evidence>
<proteinExistence type="inferred from homology"/>
<dbReference type="SUPFAM" id="SSF56176">
    <property type="entry name" value="FAD-binding/transporter-associated domain-like"/>
    <property type="match status" value="1"/>
</dbReference>
<dbReference type="EMBL" id="JAMSLR010000006">
    <property type="protein sequence ID" value="MCM8749549.1"/>
    <property type="molecule type" value="Genomic_DNA"/>
</dbReference>
<comment type="similarity">
    <text evidence="2">Belongs to the UPF0053 family.</text>
</comment>
<comment type="subcellular location">
    <subcellularLocation>
        <location evidence="1">Cell membrane</location>
        <topology evidence="1">Multi-pass membrane protein</topology>
    </subcellularLocation>
</comment>
<evidence type="ECO:0000313" key="9">
    <source>
        <dbReference type="EMBL" id="MCM8749549.1"/>
    </source>
</evidence>
<dbReference type="InterPro" id="IPR005170">
    <property type="entry name" value="Transptr-assoc_dom"/>
</dbReference>
<dbReference type="CDD" id="cd04590">
    <property type="entry name" value="CBS_pair_CorC_HlyC_assoc"/>
    <property type="match status" value="1"/>
</dbReference>
<keyword evidence="7" id="KW-0472">Membrane</keyword>
<evidence type="ECO:0000259" key="8">
    <source>
        <dbReference type="PROSITE" id="PS51371"/>
    </source>
</evidence>
<evidence type="ECO:0000313" key="10">
    <source>
        <dbReference type="Proteomes" id="UP001165306"/>
    </source>
</evidence>
<dbReference type="Gene3D" id="3.10.580.10">
    <property type="entry name" value="CBS-domain"/>
    <property type="match status" value="1"/>
</dbReference>
<dbReference type="AlphaFoldDB" id="A0AA42BB82"/>
<dbReference type="GO" id="GO:0005886">
    <property type="term" value="C:plasma membrane"/>
    <property type="evidence" value="ECO:0007669"/>
    <property type="project" value="UniProtKB-SubCell"/>
</dbReference>
<dbReference type="InterPro" id="IPR016169">
    <property type="entry name" value="FAD-bd_PCMH_sub2"/>
</dbReference>
<name>A0AA42BB82_9BACT</name>
<organism evidence="9 10">
    <name type="scientific">Thermalbibacter longus</name>
    <dbReference type="NCBI Taxonomy" id="2951981"/>
    <lineage>
        <taxon>Bacteria</taxon>
        <taxon>Pseudomonadati</taxon>
        <taxon>Thermomicrobiota</taxon>
        <taxon>Thermomicrobia</taxon>
        <taxon>Thermomicrobiales</taxon>
        <taxon>Thermomicrobiaceae</taxon>
        <taxon>Thermalbibacter</taxon>
    </lineage>
</organism>
<dbReference type="InterPro" id="IPR046342">
    <property type="entry name" value="CBS_dom_sf"/>
</dbReference>
<dbReference type="PANTHER" id="PTHR22777">
    <property type="entry name" value="HEMOLYSIN-RELATED"/>
    <property type="match status" value="1"/>
</dbReference>
<dbReference type="InterPro" id="IPR036318">
    <property type="entry name" value="FAD-bd_PCMH-like_sf"/>
</dbReference>
<feature type="transmembrane region" description="Helical" evidence="7">
    <location>
        <begin position="91"/>
        <end position="111"/>
    </location>
</feature>
<dbReference type="InterPro" id="IPR044751">
    <property type="entry name" value="Ion_transp-like_CBS"/>
</dbReference>
<evidence type="ECO:0000256" key="5">
    <source>
        <dbReference type="ARBA" id="ARBA00023122"/>
    </source>
</evidence>
<evidence type="ECO:0000256" key="3">
    <source>
        <dbReference type="ARBA" id="ARBA00022475"/>
    </source>
</evidence>
<reference evidence="9" key="1">
    <citation type="submission" date="2022-06" db="EMBL/GenBank/DDBJ databases">
        <title>CFH 74404 Thermomicrobiaceae sp.</title>
        <authorList>
            <person name="Ming H."/>
            <person name="Li W.-J."/>
            <person name="Zhao Z."/>
        </authorList>
    </citation>
    <scope>NUCLEOTIDE SEQUENCE</scope>
    <source>
        <strain evidence="9">CFH 74404</strain>
    </source>
</reference>
<dbReference type="PROSITE" id="PS51371">
    <property type="entry name" value="CBS"/>
    <property type="match status" value="2"/>
</dbReference>
<dbReference type="RefSeq" id="WP_284057330.1">
    <property type="nucleotide sequence ID" value="NZ_JAMSLR010000006.1"/>
</dbReference>
<dbReference type="Gene3D" id="3.30.465.10">
    <property type="match status" value="1"/>
</dbReference>
<evidence type="ECO:0000256" key="1">
    <source>
        <dbReference type="ARBA" id="ARBA00004651"/>
    </source>
</evidence>
<protein>
    <submittedName>
        <fullName evidence="9">Hemolysin family protein</fullName>
    </submittedName>
</protein>
<accession>A0AA42BB82</accession>
<dbReference type="SUPFAM" id="SSF54631">
    <property type="entry name" value="CBS-domain pair"/>
    <property type="match status" value="1"/>
</dbReference>
<dbReference type="Pfam" id="PF03471">
    <property type="entry name" value="CorC_HlyC"/>
    <property type="match status" value="1"/>
</dbReference>
<feature type="domain" description="CBS" evidence="8">
    <location>
        <begin position="269"/>
        <end position="326"/>
    </location>
</feature>
<keyword evidence="7" id="KW-1133">Transmembrane helix</keyword>
<dbReference type="SMART" id="SM01091">
    <property type="entry name" value="CorC_HlyC"/>
    <property type="match status" value="1"/>
</dbReference>
<feature type="domain" description="CBS" evidence="8">
    <location>
        <begin position="204"/>
        <end position="263"/>
    </location>
</feature>
<keyword evidence="10" id="KW-1185">Reference proteome</keyword>
<evidence type="ECO:0000256" key="6">
    <source>
        <dbReference type="PROSITE-ProRule" id="PRU00703"/>
    </source>
</evidence>
<sequence length="427" mass="46242">MSSTVLLDLSVMVVAALLLALAALAEASCALPGRRSLRELLTLFAEHPRQNGLDLQRLQAARAGVQTVELLGAGLFALALADLLRREAPQYAFLAGLAALILVVALLGRALPDLLLPPDLAAPPAWAQRLATALATTAAPLLWLSRIIRRVLGLVLPRRAPAPVAEFAPVADAEPTAAVEQEAEEEQIISRVLRLDRSTARDIMVPRMDVVAVPADTPVSEVVEIARQAGHSRLPVYRGSIDSIVGVVYIKDLLRFIGESAKEVSAVEVMRPAYFVPESKRVDELLRDLQQQRVHMAIVVDEFGGTAGLLTIEDVLEEIVGEIQDEYDTESPLIERVGADEAIVDGRISLDEVSDIFEVRLEDEETTTIGGLVQRRLGHIPQAGERVEIDGLRIEVLSVDRHRVRKLRIVKPPVAEDASPAASAKAS</sequence>
<dbReference type="Pfam" id="PF00571">
    <property type="entry name" value="CBS"/>
    <property type="match status" value="2"/>
</dbReference>
<dbReference type="FunFam" id="3.10.580.10:FF:000002">
    <property type="entry name" value="Magnesium/cobalt efflux protein CorC"/>
    <property type="match status" value="1"/>
</dbReference>
<keyword evidence="3" id="KW-1003">Cell membrane</keyword>
<keyword evidence="4" id="KW-0677">Repeat</keyword>
<dbReference type="GO" id="GO:0050660">
    <property type="term" value="F:flavin adenine dinucleotide binding"/>
    <property type="evidence" value="ECO:0007669"/>
    <property type="project" value="InterPro"/>
</dbReference>
<evidence type="ECO:0000256" key="2">
    <source>
        <dbReference type="ARBA" id="ARBA00006337"/>
    </source>
</evidence>
<dbReference type="SMART" id="SM00116">
    <property type="entry name" value="CBS"/>
    <property type="match status" value="2"/>
</dbReference>
<keyword evidence="7" id="KW-0812">Transmembrane</keyword>
<dbReference type="PANTHER" id="PTHR22777:SF32">
    <property type="entry name" value="UPF0053 INNER MEMBRANE PROTEIN YFJD"/>
    <property type="match status" value="1"/>
</dbReference>
<dbReference type="InterPro" id="IPR000644">
    <property type="entry name" value="CBS_dom"/>
</dbReference>
<comment type="caution">
    <text evidence="9">The sequence shown here is derived from an EMBL/GenBank/DDBJ whole genome shotgun (WGS) entry which is preliminary data.</text>
</comment>
<dbReference type="Proteomes" id="UP001165306">
    <property type="component" value="Unassembled WGS sequence"/>
</dbReference>
<evidence type="ECO:0000256" key="7">
    <source>
        <dbReference type="SAM" id="Phobius"/>
    </source>
</evidence>